<dbReference type="AlphaFoldDB" id="E6JZT6"/>
<dbReference type="Proteomes" id="UP000004946">
    <property type="component" value="Chromosome"/>
</dbReference>
<keyword evidence="1" id="KW-1133">Transmembrane helix</keyword>
<proteinExistence type="predicted"/>
<keyword evidence="3" id="KW-1185">Reference proteome</keyword>
<keyword evidence="1" id="KW-0812">Transmembrane</keyword>
<protein>
    <submittedName>
        <fullName evidence="2">Uncharacterized protein</fullName>
    </submittedName>
</protein>
<keyword evidence="1" id="KW-0472">Membrane</keyword>
<dbReference type="KEGG" id="pdo:PSDT_0556"/>
<dbReference type="EMBL" id="AEON01000001">
    <property type="protein sequence ID" value="EFT84090.1"/>
    <property type="molecule type" value="Genomic_DNA"/>
</dbReference>
<evidence type="ECO:0000313" key="3">
    <source>
        <dbReference type="Proteomes" id="UP000004946"/>
    </source>
</evidence>
<dbReference type="PATRIC" id="fig|864564.6.peg.614"/>
<sequence length="97" mass="11246">MPTLSSRQTGILKVKILRLPIRRRSTPRREVRTTPLVYTGVNTRQEAGPTAIHRPLLPYLLFLSPCFTLCAYSFILSVKLTNNIHLEDGYFIFRFRP</sequence>
<evidence type="ECO:0000256" key="1">
    <source>
        <dbReference type="SAM" id="Phobius"/>
    </source>
</evidence>
<name>E6JZT6_PARDN</name>
<dbReference type="HOGENOM" id="CLU_2344126_0_0_11"/>
<gene>
    <name evidence="2" type="ORF">HMPREF0620_1095</name>
</gene>
<accession>E6JZT6</accession>
<reference evidence="2 3" key="1">
    <citation type="submission" date="2010-12" db="EMBL/GenBank/DDBJ databases">
        <authorList>
            <person name="Muzny D."/>
            <person name="Qin X."/>
            <person name="Buhay C."/>
            <person name="Dugan-Rocha S."/>
            <person name="Ding Y."/>
            <person name="Chen G."/>
            <person name="Hawes A."/>
            <person name="Holder M."/>
            <person name="Jhangiani S."/>
            <person name="Johnson A."/>
            <person name="Khan Z."/>
            <person name="Li Z."/>
            <person name="Liu W."/>
            <person name="Liu X."/>
            <person name="Perez L."/>
            <person name="Shen H."/>
            <person name="Wang Q."/>
            <person name="Watt J."/>
            <person name="Xi L."/>
            <person name="Xin Y."/>
            <person name="Zhou J."/>
            <person name="Deng J."/>
            <person name="Jiang H."/>
            <person name="Liu Y."/>
            <person name="Qu J."/>
            <person name="Song X.-Z."/>
            <person name="Zhang L."/>
            <person name="Villasana D."/>
            <person name="Johnson A."/>
            <person name="Liu J."/>
            <person name="Liyanage D."/>
            <person name="Lorensuhewa L."/>
            <person name="Robinson T."/>
            <person name="Song A."/>
            <person name="Song B.-B."/>
            <person name="Dinh H."/>
            <person name="Thornton R."/>
            <person name="Coyle M."/>
            <person name="Francisco L."/>
            <person name="Jackson L."/>
            <person name="Javaid M."/>
            <person name="Korchina V."/>
            <person name="Kovar C."/>
            <person name="Mata R."/>
            <person name="Mathew T."/>
            <person name="Ngo R."/>
            <person name="Nguyen L."/>
            <person name="Nguyen N."/>
            <person name="Okwuonu G."/>
            <person name="Ongeri F."/>
            <person name="Pham C."/>
            <person name="Simmons D."/>
            <person name="Wilczek-Boney K."/>
            <person name="Hale W."/>
            <person name="Jakkamsetti A."/>
            <person name="Pham P."/>
            <person name="Ruth R."/>
            <person name="San Lucas F."/>
            <person name="Warren J."/>
            <person name="Zhang J."/>
            <person name="Zhao Z."/>
            <person name="Zhou C."/>
            <person name="Zhu D."/>
            <person name="Lee S."/>
            <person name="Bess C."/>
            <person name="Blankenburg K."/>
            <person name="Forbes L."/>
            <person name="Fu Q."/>
            <person name="Gubbala S."/>
            <person name="Hirani K."/>
            <person name="Jayaseelan J.C."/>
            <person name="Lara F."/>
            <person name="Munidasa M."/>
            <person name="Palculict T."/>
            <person name="Patil S."/>
            <person name="Pu L.-L."/>
            <person name="Saada N."/>
            <person name="Tang L."/>
            <person name="Weissenberger G."/>
            <person name="Zhu Y."/>
            <person name="Hemphill L."/>
            <person name="Shang Y."/>
            <person name="Youmans B."/>
            <person name="Ayvaz T."/>
            <person name="Ross M."/>
            <person name="Santibanez J."/>
            <person name="Aqrawi P."/>
            <person name="Gross S."/>
            <person name="Joshi V."/>
            <person name="Fowler G."/>
            <person name="Nazareth L."/>
            <person name="Reid J."/>
            <person name="Worley K."/>
            <person name="Petrosino J."/>
            <person name="Highlander S."/>
            <person name="Gibbs R."/>
        </authorList>
    </citation>
    <scope>NUCLEOTIDE SEQUENCE [LARGE SCALE GENOMIC DNA]</scope>
    <source>
        <strain evidence="2 3">DSM 10105</strain>
    </source>
</reference>
<comment type="caution">
    <text evidence="2">The sequence shown here is derived from an EMBL/GenBank/DDBJ whole genome shotgun (WGS) entry which is preliminary data.</text>
</comment>
<feature type="transmembrane region" description="Helical" evidence="1">
    <location>
        <begin position="56"/>
        <end position="76"/>
    </location>
</feature>
<evidence type="ECO:0000313" key="2">
    <source>
        <dbReference type="EMBL" id="EFT84090.1"/>
    </source>
</evidence>
<organism evidence="2 3">
    <name type="scientific">Parascardovia denticolens DSM 10105 = JCM 12538</name>
    <dbReference type="NCBI Taxonomy" id="864564"/>
    <lineage>
        <taxon>Bacteria</taxon>
        <taxon>Bacillati</taxon>
        <taxon>Actinomycetota</taxon>
        <taxon>Actinomycetes</taxon>
        <taxon>Bifidobacteriales</taxon>
        <taxon>Bifidobacteriaceae</taxon>
        <taxon>Parascardovia</taxon>
    </lineage>
</organism>